<evidence type="ECO:0008006" key="2">
    <source>
        <dbReference type="Google" id="ProtNLM"/>
    </source>
</evidence>
<dbReference type="AlphaFoldDB" id="X0ZJP4"/>
<protein>
    <recommendedName>
        <fullName evidence="2">TIR domain-containing protein</fullName>
    </recommendedName>
</protein>
<reference evidence="1" key="1">
    <citation type="journal article" date="2014" name="Front. Microbiol.">
        <title>High frequency of phylogenetically diverse reductive dehalogenase-homologous genes in deep subseafloor sedimentary metagenomes.</title>
        <authorList>
            <person name="Kawai M."/>
            <person name="Futagami T."/>
            <person name="Toyoda A."/>
            <person name="Takaki Y."/>
            <person name="Nishi S."/>
            <person name="Hori S."/>
            <person name="Arai W."/>
            <person name="Tsubouchi T."/>
            <person name="Morono Y."/>
            <person name="Uchiyama I."/>
            <person name="Ito T."/>
            <person name="Fujiyama A."/>
            <person name="Inagaki F."/>
            <person name="Takami H."/>
        </authorList>
    </citation>
    <scope>NUCLEOTIDE SEQUENCE</scope>
    <source>
        <strain evidence="1">Expedition CK06-06</strain>
    </source>
</reference>
<gene>
    <name evidence="1" type="ORF">S01H4_14306</name>
</gene>
<evidence type="ECO:0000313" key="1">
    <source>
        <dbReference type="EMBL" id="GAG60563.1"/>
    </source>
</evidence>
<proteinExistence type="predicted"/>
<comment type="caution">
    <text evidence="1">The sequence shown here is derived from an EMBL/GenBank/DDBJ whole genome shotgun (WGS) entry which is preliminary data.</text>
</comment>
<organism evidence="1">
    <name type="scientific">marine sediment metagenome</name>
    <dbReference type="NCBI Taxonomy" id="412755"/>
    <lineage>
        <taxon>unclassified sequences</taxon>
        <taxon>metagenomes</taxon>
        <taxon>ecological metagenomes</taxon>
    </lineage>
</organism>
<accession>X0ZJP4</accession>
<name>X0ZJP4_9ZZZZ</name>
<sequence length="207" mass="23100">MSQIFVSHSKEDTEIRVFFGDIFGKTKVEARFVEYEKFQPPAWNYIQQEINKSATLFVLLGPNVERLAHTQVWIGSETGAVPPGKEVWVFEHMEQMCDVPIPNMHHYMLYNYNTAFHDYIRAIIESYDDSPTLPSMLLGGAGGAAVGGPPGAVIGALLLAGITSPARNRPVGVVIECKACKHVFHLHTEADALPCPVCRRWMNVNWS</sequence>
<dbReference type="EMBL" id="BART01006276">
    <property type="protein sequence ID" value="GAG60563.1"/>
    <property type="molecule type" value="Genomic_DNA"/>
</dbReference>